<name>A0A1F4S3D0_UNCSA</name>
<comment type="caution">
    <text evidence="2">The sequence shown here is derived from an EMBL/GenBank/DDBJ whole genome shotgun (WGS) entry which is preliminary data.</text>
</comment>
<reference evidence="2 3" key="1">
    <citation type="journal article" date="2016" name="Nat. Commun.">
        <title>Thousands of microbial genomes shed light on interconnected biogeochemical processes in an aquifer system.</title>
        <authorList>
            <person name="Anantharaman K."/>
            <person name="Brown C.T."/>
            <person name="Hug L.A."/>
            <person name="Sharon I."/>
            <person name="Castelle C.J."/>
            <person name="Probst A.J."/>
            <person name="Thomas B.C."/>
            <person name="Singh A."/>
            <person name="Wilkins M.J."/>
            <person name="Karaoz U."/>
            <person name="Brodie E.L."/>
            <person name="Williams K.H."/>
            <person name="Hubbard S.S."/>
            <person name="Banfield J.F."/>
        </authorList>
    </citation>
    <scope>NUCLEOTIDE SEQUENCE [LARGE SCALE GENOMIC DNA]</scope>
</reference>
<dbReference type="SUPFAM" id="SSF53067">
    <property type="entry name" value="Actin-like ATPase domain"/>
    <property type="match status" value="1"/>
</dbReference>
<comment type="similarity">
    <text evidence="1">Belongs to the ROK (NagC/XylR) family.</text>
</comment>
<proteinExistence type="inferred from homology"/>
<evidence type="ECO:0000313" key="2">
    <source>
        <dbReference type="EMBL" id="OGC14899.1"/>
    </source>
</evidence>
<dbReference type="InterPro" id="IPR049874">
    <property type="entry name" value="ROK_cs"/>
</dbReference>
<dbReference type="PANTHER" id="PTHR18964:SF149">
    <property type="entry name" value="BIFUNCTIONAL UDP-N-ACETYLGLUCOSAMINE 2-EPIMERASE_N-ACETYLMANNOSAMINE KINASE"/>
    <property type="match status" value="1"/>
</dbReference>
<dbReference type="Proteomes" id="UP000177905">
    <property type="component" value="Unassembled WGS sequence"/>
</dbReference>
<dbReference type="CDD" id="cd23763">
    <property type="entry name" value="ASKHA_ATPase_ROK"/>
    <property type="match status" value="1"/>
</dbReference>
<dbReference type="InterPro" id="IPR000600">
    <property type="entry name" value="ROK"/>
</dbReference>
<evidence type="ECO:0000313" key="3">
    <source>
        <dbReference type="Proteomes" id="UP000177905"/>
    </source>
</evidence>
<dbReference type="AlphaFoldDB" id="A0A1F4S3D0"/>
<sequence>MENPKNCVIGIDLGGTKIASALIDLDKKNIITDINIPTEAKKGKKAVLNKIKKSIETLKKLSKAKISAIGIGVPGPILYEKGIVVNPPNLPGWKKVNLKKILTDMFRIPVYVDNDANCAAYGEALFGAGKKAKNFIYITVSTGIGGGIIIERKIYRGKNGSAGEIGHIIIDASNRKYKCGCGNYGDLESMASGTSIKKIFGENAMAVHIKAQQGEKKALKIIDQVAYYLGLGITNLVNIFDPELIVVGGGLSNMDNLLLKPVRSYVKKHALPIPASTIKIVKARLGSKAGVLGAGALCL</sequence>
<protein>
    <recommendedName>
        <fullName evidence="4">Transcriptional regulator</fullName>
    </recommendedName>
</protein>
<dbReference type="EMBL" id="MEUA01000028">
    <property type="protein sequence ID" value="OGC14899.1"/>
    <property type="molecule type" value="Genomic_DNA"/>
</dbReference>
<evidence type="ECO:0008006" key="4">
    <source>
        <dbReference type="Google" id="ProtNLM"/>
    </source>
</evidence>
<accession>A0A1F4S3D0</accession>
<dbReference type="PROSITE" id="PS01125">
    <property type="entry name" value="ROK"/>
    <property type="match status" value="1"/>
</dbReference>
<dbReference type="Gene3D" id="3.30.420.40">
    <property type="match status" value="2"/>
</dbReference>
<dbReference type="Pfam" id="PF00480">
    <property type="entry name" value="ROK"/>
    <property type="match status" value="1"/>
</dbReference>
<organism evidence="2 3">
    <name type="scientific">candidate division WOR-1 bacterium RIFOXYB2_FULL_36_35</name>
    <dbReference type="NCBI Taxonomy" id="1802578"/>
    <lineage>
        <taxon>Bacteria</taxon>
        <taxon>Bacillati</taxon>
        <taxon>Saganbacteria</taxon>
    </lineage>
</organism>
<evidence type="ECO:0000256" key="1">
    <source>
        <dbReference type="ARBA" id="ARBA00006479"/>
    </source>
</evidence>
<gene>
    <name evidence="2" type="ORF">A2290_07360</name>
</gene>
<dbReference type="InterPro" id="IPR043129">
    <property type="entry name" value="ATPase_NBD"/>
</dbReference>
<dbReference type="PANTHER" id="PTHR18964">
    <property type="entry name" value="ROK (REPRESSOR, ORF, KINASE) FAMILY"/>
    <property type="match status" value="1"/>
</dbReference>